<sequence length="72" mass="7321">PPRSPPSPSPASSFPSSVPPHVALSPSPPILHTHAHSLHPFSAEKGRGGLAPTSSPFRPSRRPSGTGRASTG</sequence>
<feature type="compositionally biased region" description="Low complexity" evidence="1">
    <location>
        <begin position="52"/>
        <end position="72"/>
    </location>
</feature>
<proteinExistence type="predicted"/>
<feature type="non-terminal residue" evidence="2">
    <location>
        <position position="72"/>
    </location>
</feature>
<dbReference type="AlphaFoldDB" id="A0A061S009"/>
<organism evidence="2">
    <name type="scientific">Tetraselmis sp. GSL018</name>
    <dbReference type="NCBI Taxonomy" id="582737"/>
    <lineage>
        <taxon>Eukaryota</taxon>
        <taxon>Viridiplantae</taxon>
        <taxon>Chlorophyta</taxon>
        <taxon>core chlorophytes</taxon>
        <taxon>Chlorodendrophyceae</taxon>
        <taxon>Chlorodendrales</taxon>
        <taxon>Chlorodendraceae</taxon>
        <taxon>Tetraselmis</taxon>
    </lineage>
</organism>
<reference evidence="2" key="1">
    <citation type="submission" date="2014-05" db="EMBL/GenBank/DDBJ databases">
        <title>The transcriptome of the halophilic microalga Tetraselmis sp. GSL018 isolated from the Great Salt Lake, Utah.</title>
        <authorList>
            <person name="Jinkerson R.E."/>
            <person name="D'Adamo S."/>
            <person name="Posewitz M.C."/>
        </authorList>
    </citation>
    <scope>NUCLEOTIDE SEQUENCE</scope>
    <source>
        <strain evidence="2">GSL018</strain>
    </source>
</reference>
<evidence type="ECO:0000313" key="2">
    <source>
        <dbReference type="EMBL" id="JAC76250.1"/>
    </source>
</evidence>
<protein>
    <submittedName>
        <fullName evidence="2">Uncharacterized protein</fullName>
    </submittedName>
</protein>
<feature type="compositionally biased region" description="Low complexity" evidence="1">
    <location>
        <begin position="10"/>
        <end position="20"/>
    </location>
</feature>
<evidence type="ECO:0000256" key="1">
    <source>
        <dbReference type="SAM" id="MobiDB-lite"/>
    </source>
</evidence>
<gene>
    <name evidence="2" type="ORF">TSPGSL018_20680</name>
</gene>
<name>A0A061S009_9CHLO</name>
<feature type="region of interest" description="Disordered" evidence="1">
    <location>
        <begin position="1"/>
        <end position="72"/>
    </location>
</feature>
<feature type="non-terminal residue" evidence="2">
    <location>
        <position position="1"/>
    </location>
</feature>
<dbReference type="EMBL" id="GBEZ01009329">
    <property type="protein sequence ID" value="JAC76250.1"/>
    <property type="molecule type" value="Transcribed_RNA"/>
</dbReference>
<accession>A0A061S009</accession>